<dbReference type="Pfam" id="PF11662">
    <property type="entry name" value="DUF3263"/>
    <property type="match status" value="1"/>
</dbReference>
<evidence type="ECO:0000313" key="1">
    <source>
        <dbReference type="EMBL" id="MCJ7859020.1"/>
    </source>
</evidence>
<name>A0A9X2B2Q3_9CORY</name>
<proteinExistence type="predicted"/>
<organism evidence="1 2">
    <name type="scientific">Corynebacterium kalidii</name>
    <dbReference type="NCBI Taxonomy" id="2931982"/>
    <lineage>
        <taxon>Bacteria</taxon>
        <taxon>Bacillati</taxon>
        <taxon>Actinomycetota</taxon>
        <taxon>Actinomycetes</taxon>
        <taxon>Mycobacteriales</taxon>
        <taxon>Corynebacteriaceae</taxon>
        <taxon>Corynebacterium</taxon>
    </lineage>
</organism>
<dbReference type="EMBL" id="JALIEA010000016">
    <property type="protein sequence ID" value="MCJ7859020.1"/>
    <property type="molecule type" value="Genomic_DNA"/>
</dbReference>
<evidence type="ECO:0000313" key="2">
    <source>
        <dbReference type="Proteomes" id="UP001139207"/>
    </source>
</evidence>
<keyword evidence="2" id="KW-1185">Reference proteome</keyword>
<protein>
    <submittedName>
        <fullName evidence="1">DUF3263 domain-containing protein</fullName>
    </submittedName>
</protein>
<accession>A0A9X2B2Q3</accession>
<comment type="caution">
    <text evidence="1">The sequence shown here is derived from an EMBL/GenBank/DDBJ whole genome shotgun (WGS) entry which is preliminary data.</text>
</comment>
<dbReference type="Proteomes" id="UP001139207">
    <property type="component" value="Unassembled WGS sequence"/>
</dbReference>
<dbReference type="AlphaFoldDB" id="A0A9X2B2Q3"/>
<gene>
    <name evidence="1" type="ORF">MUN33_09910</name>
</gene>
<sequence>MLEFESLWWRDEGAKGEEIRRRFGVSPVRYYQQLNALISRPEAMDVAPVVVGALLRRRDR</sequence>
<reference evidence="1" key="1">
    <citation type="submission" date="2022-04" db="EMBL/GenBank/DDBJ databases">
        <title>Corynebacterium kalidii LD5P10.</title>
        <authorList>
            <person name="Sun J.Q."/>
        </authorList>
    </citation>
    <scope>NUCLEOTIDE SEQUENCE</scope>
    <source>
        <strain evidence="1">LD5P10</strain>
    </source>
</reference>
<dbReference type="InterPro" id="IPR021678">
    <property type="entry name" value="DUF3263"/>
</dbReference>